<protein>
    <submittedName>
        <fullName evidence="1">Uncharacterized protein</fullName>
    </submittedName>
</protein>
<dbReference type="AlphaFoldDB" id="A0A830D6Q1"/>
<dbReference type="EMBL" id="BMAC01000881">
    <property type="protein sequence ID" value="GFQ03914.1"/>
    <property type="molecule type" value="Genomic_DNA"/>
</dbReference>
<keyword evidence="2" id="KW-1185">Reference proteome</keyword>
<dbReference type="OrthoDB" id="529194at2759"/>
<organism evidence="1 2">
    <name type="scientific">Phtheirospermum japonicum</name>
    <dbReference type="NCBI Taxonomy" id="374723"/>
    <lineage>
        <taxon>Eukaryota</taxon>
        <taxon>Viridiplantae</taxon>
        <taxon>Streptophyta</taxon>
        <taxon>Embryophyta</taxon>
        <taxon>Tracheophyta</taxon>
        <taxon>Spermatophyta</taxon>
        <taxon>Magnoliopsida</taxon>
        <taxon>eudicotyledons</taxon>
        <taxon>Gunneridae</taxon>
        <taxon>Pentapetalae</taxon>
        <taxon>asterids</taxon>
        <taxon>lamiids</taxon>
        <taxon>Lamiales</taxon>
        <taxon>Orobanchaceae</taxon>
        <taxon>Orobanchaceae incertae sedis</taxon>
        <taxon>Phtheirospermum</taxon>
    </lineage>
</organism>
<reference evidence="1" key="1">
    <citation type="submission" date="2020-07" db="EMBL/GenBank/DDBJ databases">
        <title>Ethylene signaling mediates host invasion by parasitic plants.</title>
        <authorList>
            <person name="Yoshida S."/>
        </authorList>
    </citation>
    <scope>NUCLEOTIDE SEQUENCE</scope>
    <source>
        <strain evidence="1">Okayama</strain>
    </source>
</reference>
<accession>A0A830D6Q1</accession>
<name>A0A830D6Q1_9LAMI</name>
<evidence type="ECO:0000313" key="2">
    <source>
        <dbReference type="Proteomes" id="UP000653305"/>
    </source>
</evidence>
<comment type="caution">
    <text evidence="1">The sequence shown here is derived from an EMBL/GenBank/DDBJ whole genome shotgun (WGS) entry which is preliminary data.</text>
</comment>
<dbReference type="Proteomes" id="UP000653305">
    <property type="component" value="Unassembled WGS sequence"/>
</dbReference>
<evidence type="ECO:0000313" key="1">
    <source>
        <dbReference type="EMBL" id="GFQ03914.1"/>
    </source>
</evidence>
<gene>
    <name evidence="1" type="ORF">PHJA_002535200</name>
</gene>
<proteinExistence type="predicted"/>
<sequence>MLRRDRSSLKSSSPSIRYSLTTASPPHSFDSVFLLGVTPIVQHVGGRRSCVVVMDEGDMRLEAVNGIGSAVIYWFESRVVCSCCGTCRNRYRLAGARSDDSVLKGYDSASEVLKNFEENCHVTSPADLSHLLEEAREASQFISTIIVQAKLNKRGGYV</sequence>